<evidence type="ECO:0000256" key="1">
    <source>
        <dbReference type="SAM" id="Phobius"/>
    </source>
</evidence>
<proteinExistence type="predicted"/>
<name>A0A8T3YK31_9ARCH</name>
<dbReference type="Proteomes" id="UP000732298">
    <property type="component" value="Unassembled WGS sequence"/>
</dbReference>
<keyword evidence="1" id="KW-1133">Transmembrane helix</keyword>
<comment type="caution">
    <text evidence="3">The sequence shown here is derived from an EMBL/GenBank/DDBJ whole genome shotgun (WGS) entry which is preliminary data.</text>
</comment>
<evidence type="ECO:0000313" key="4">
    <source>
        <dbReference type="Proteomes" id="UP000732298"/>
    </source>
</evidence>
<accession>A0A8T3YK31</accession>
<feature type="transmembrane region" description="Helical" evidence="1">
    <location>
        <begin position="62"/>
        <end position="86"/>
    </location>
</feature>
<keyword evidence="1" id="KW-0472">Membrane</keyword>
<dbReference type="EMBL" id="JACQPB010000039">
    <property type="protein sequence ID" value="MBI4210603.1"/>
    <property type="molecule type" value="Genomic_DNA"/>
</dbReference>
<feature type="domain" description="Zinc-ribbon" evidence="2">
    <location>
        <begin position="206"/>
        <end position="228"/>
    </location>
</feature>
<evidence type="ECO:0000313" key="3">
    <source>
        <dbReference type="EMBL" id="MBI4210603.1"/>
    </source>
</evidence>
<gene>
    <name evidence="3" type="ORF">HY544_03810</name>
</gene>
<reference evidence="3" key="1">
    <citation type="submission" date="2020-07" db="EMBL/GenBank/DDBJ databases">
        <title>Huge and variable diversity of episymbiotic CPR bacteria and DPANN archaea in groundwater ecosystems.</title>
        <authorList>
            <person name="He C.Y."/>
            <person name="Keren R."/>
            <person name="Whittaker M."/>
            <person name="Farag I.F."/>
            <person name="Doudna J."/>
            <person name="Cate J.H.D."/>
            <person name="Banfield J.F."/>
        </authorList>
    </citation>
    <scope>NUCLEOTIDE SEQUENCE</scope>
    <source>
        <strain evidence="3">NC_groundwater_1296_Ag_S-0.2um_52_80</strain>
    </source>
</reference>
<keyword evidence="1" id="KW-0812">Transmembrane</keyword>
<dbReference type="InterPro" id="IPR026870">
    <property type="entry name" value="Zinc_ribbon_dom"/>
</dbReference>
<dbReference type="AlphaFoldDB" id="A0A8T3YK31"/>
<protein>
    <submittedName>
        <fullName evidence="3">Zinc ribbon domain-containing protein</fullName>
    </submittedName>
</protein>
<sequence length="228" mass="24584">ALPVHEPVQTKAHNPSKPCQEYVKHQKNLLFQESKHCFINDQLNTYPHKFCGGLGGFIIGKVLGSFISGFSLAMVIVSLAFLIYLAPLADDVNTAIQINGSIYQISHSEWYNGATSFLQSVKGLSGLPVIGTAAGYGSSIGDFLKKVHDSSETLKHALDFIKFIIDITIPSLIIFGILFIVGVGMMVFSPSVTISPSVQPTEASKYCSKCGTKNLTSSKFCESCGAKI</sequence>
<feature type="transmembrane region" description="Helical" evidence="1">
    <location>
        <begin position="163"/>
        <end position="188"/>
    </location>
</feature>
<organism evidence="3 4">
    <name type="scientific">Candidatus Iainarchaeum sp</name>
    <dbReference type="NCBI Taxonomy" id="3101447"/>
    <lineage>
        <taxon>Archaea</taxon>
        <taxon>Candidatus Iainarchaeota</taxon>
        <taxon>Candidatus Iainarchaeia</taxon>
        <taxon>Candidatus Iainarchaeales</taxon>
        <taxon>Candidatus Iainarchaeaceae</taxon>
        <taxon>Candidatus Iainarchaeum</taxon>
    </lineage>
</organism>
<dbReference type="Pfam" id="PF13240">
    <property type="entry name" value="Zn_Ribbon_1"/>
    <property type="match status" value="1"/>
</dbReference>
<evidence type="ECO:0000259" key="2">
    <source>
        <dbReference type="Pfam" id="PF13240"/>
    </source>
</evidence>
<feature type="non-terminal residue" evidence="3">
    <location>
        <position position="1"/>
    </location>
</feature>